<name>A0A504YRD8_FASGI</name>
<gene>
    <name evidence="2" type="ORF">FGIG_08282</name>
</gene>
<dbReference type="Proteomes" id="UP000316759">
    <property type="component" value="Unassembled WGS sequence"/>
</dbReference>
<dbReference type="AlphaFoldDB" id="A0A504YRD8"/>
<keyword evidence="3" id="KW-1185">Reference proteome</keyword>
<dbReference type="EMBL" id="SUNJ01009519">
    <property type="protein sequence ID" value="TPP60350.1"/>
    <property type="molecule type" value="Genomic_DNA"/>
</dbReference>
<evidence type="ECO:0000313" key="2">
    <source>
        <dbReference type="EMBL" id="TPP60350.1"/>
    </source>
</evidence>
<feature type="compositionally biased region" description="Low complexity" evidence="1">
    <location>
        <begin position="34"/>
        <end position="50"/>
    </location>
</feature>
<proteinExistence type="predicted"/>
<comment type="caution">
    <text evidence="2">The sequence shown here is derived from an EMBL/GenBank/DDBJ whole genome shotgun (WGS) entry which is preliminary data.</text>
</comment>
<reference evidence="2 3" key="1">
    <citation type="submission" date="2019-04" db="EMBL/GenBank/DDBJ databases">
        <title>Annotation for the trematode Fasciola gigantica.</title>
        <authorList>
            <person name="Choi Y.-J."/>
        </authorList>
    </citation>
    <scope>NUCLEOTIDE SEQUENCE [LARGE SCALE GENOMIC DNA]</scope>
    <source>
        <strain evidence="2">Uganda_cow_1</strain>
    </source>
</reference>
<evidence type="ECO:0000313" key="3">
    <source>
        <dbReference type="Proteomes" id="UP000316759"/>
    </source>
</evidence>
<sequence>MSVLQAQIHAAWQNANQLPATKVYFEKRTNERATVPVQQIQSPSPTSPSVGKPLNPDVKPFTIKIIGDDSVGLQTSHGASAAQKVPTHMTHLQSWLIHNRSLTITVFLCNGLEKWICPVSIRRVLVLVVRRCFGPKWIDGPKRMTYMYSFSNSRPCRFGPAVASAIVRRLNDNQQLHRGYLDEERTHAESEDLRIIL</sequence>
<organism evidence="2 3">
    <name type="scientific">Fasciola gigantica</name>
    <name type="common">Giant liver fluke</name>
    <dbReference type="NCBI Taxonomy" id="46835"/>
    <lineage>
        <taxon>Eukaryota</taxon>
        <taxon>Metazoa</taxon>
        <taxon>Spiralia</taxon>
        <taxon>Lophotrochozoa</taxon>
        <taxon>Platyhelminthes</taxon>
        <taxon>Trematoda</taxon>
        <taxon>Digenea</taxon>
        <taxon>Plagiorchiida</taxon>
        <taxon>Echinostomata</taxon>
        <taxon>Echinostomatoidea</taxon>
        <taxon>Fasciolidae</taxon>
        <taxon>Fasciola</taxon>
    </lineage>
</organism>
<evidence type="ECO:0000256" key="1">
    <source>
        <dbReference type="SAM" id="MobiDB-lite"/>
    </source>
</evidence>
<accession>A0A504YRD8</accession>
<feature type="region of interest" description="Disordered" evidence="1">
    <location>
        <begin position="34"/>
        <end position="53"/>
    </location>
</feature>
<protein>
    <submittedName>
        <fullName evidence="2">Uncharacterized protein</fullName>
    </submittedName>
</protein>